<dbReference type="SFLD" id="SFLDS00003">
    <property type="entry name" value="Haloacid_Dehalogenase"/>
    <property type="match status" value="1"/>
</dbReference>
<dbReference type="RefSeq" id="XP_016980165.1">
    <property type="nucleotide sequence ID" value="XM_017124676.1"/>
</dbReference>
<dbReference type="Gene3D" id="1.10.150.720">
    <property type="entry name" value="Haloacid dehalogenase-like hydrolase"/>
    <property type="match status" value="1"/>
</dbReference>
<dbReference type="GO" id="GO:0005634">
    <property type="term" value="C:nucleus"/>
    <property type="evidence" value="ECO:0007669"/>
    <property type="project" value="TreeGrafter"/>
</dbReference>
<protein>
    <submittedName>
        <fullName evidence="3">Rhythmically expressed gene 2 protein</fullName>
    </submittedName>
</protein>
<dbReference type="InterPro" id="IPR036412">
    <property type="entry name" value="HAD-like_sf"/>
</dbReference>
<dbReference type="NCBIfam" id="TIGR01549">
    <property type="entry name" value="HAD-SF-IA-v1"/>
    <property type="match status" value="1"/>
</dbReference>
<evidence type="ECO:0000313" key="1">
    <source>
        <dbReference type="EnsemblMetazoa" id="XP_016980165.1"/>
    </source>
</evidence>
<dbReference type="InterPro" id="IPR006439">
    <property type="entry name" value="HAD-SF_hydro_IA"/>
</dbReference>
<accession>A0A6P4EPQ3</accession>
<gene>
    <name evidence="3" type="primary">LOC108045366</name>
    <name evidence="1" type="synonym">108045366</name>
</gene>
<dbReference type="InterPro" id="IPR023214">
    <property type="entry name" value="HAD_sf"/>
</dbReference>
<dbReference type="Gene3D" id="3.40.50.1000">
    <property type="entry name" value="HAD superfamily/HAD-like"/>
    <property type="match status" value="1"/>
</dbReference>
<evidence type="ECO:0000313" key="2">
    <source>
        <dbReference type="Proteomes" id="UP001652680"/>
    </source>
</evidence>
<keyword evidence="2" id="KW-1185">Reference proteome</keyword>
<dbReference type="EnsemblMetazoa" id="XM_017124676.2">
    <property type="protein sequence ID" value="XP_016980165.1"/>
    <property type="gene ID" value="LOC108045366"/>
</dbReference>
<dbReference type="PANTHER" id="PTHR46191">
    <property type="match status" value="1"/>
</dbReference>
<dbReference type="InterPro" id="IPR011949">
    <property type="entry name" value="HAD-SF_hydro_IA_REG-2-like"/>
</dbReference>
<organism evidence="3">
    <name type="scientific">Drosophila rhopaloa</name>
    <name type="common">Fruit fly</name>
    <dbReference type="NCBI Taxonomy" id="1041015"/>
    <lineage>
        <taxon>Eukaryota</taxon>
        <taxon>Metazoa</taxon>
        <taxon>Ecdysozoa</taxon>
        <taxon>Arthropoda</taxon>
        <taxon>Hexapoda</taxon>
        <taxon>Insecta</taxon>
        <taxon>Pterygota</taxon>
        <taxon>Neoptera</taxon>
        <taxon>Endopterygota</taxon>
        <taxon>Diptera</taxon>
        <taxon>Brachycera</taxon>
        <taxon>Muscomorpha</taxon>
        <taxon>Ephydroidea</taxon>
        <taxon>Drosophilidae</taxon>
        <taxon>Drosophila</taxon>
        <taxon>Sophophora</taxon>
    </lineage>
</organism>
<dbReference type="PANTHER" id="PTHR46191:SF2">
    <property type="entry name" value="HALOACID DEHALOGENASE-LIKE HYDROLASE DOMAIN-CONTAINING PROTEIN 3"/>
    <property type="match status" value="1"/>
</dbReference>
<dbReference type="NCBIfam" id="TIGR02252">
    <property type="entry name" value="DREG-2"/>
    <property type="match status" value="1"/>
</dbReference>
<proteinExistence type="predicted"/>
<evidence type="ECO:0000313" key="3">
    <source>
        <dbReference type="RefSeq" id="XP_016980165.1"/>
    </source>
</evidence>
<sequence>MSLTSQFVANLKRFRLVTFDVTDTLLRLEDPLLRYHRTAEEFGVTGVDRRKLERCFRKQFKEMSREHPNFGRFSPGLEWQQWWLQLVTQTFSCVDQGLAPEKLEEIGRRLIAIYRTKACWKSVDGAQELVQCVRNAGKCVGIISNFDPSLPKVLDAMDFAGKFDFILTSYEAGVMKPDPRIFEIPLKRLQISADQALHIGNKLEFDYEGARNCGWSGLLVNGGGNQHSFATLSNLLEALRTQEIQW</sequence>
<dbReference type="AlphaFoldDB" id="A0A6P4EPQ3"/>
<dbReference type="PRINTS" id="PR00413">
    <property type="entry name" value="HADHALOGNASE"/>
</dbReference>
<name>A0A6P4EPQ3_DRORH</name>
<reference evidence="3" key="2">
    <citation type="submission" date="2025-04" db="UniProtKB">
        <authorList>
            <consortium name="RefSeq"/>
        </authorList>
    </citation>
    <scope>IDENTIFICATION</scope>
</reference>
<dbReference type="OMA" id="KCVGIIS"/>
<dbReference type="CDD" id="cd16415">
    <property type="entry name" value="HAD_dREG-2_like"/>
    <property type="match status" value="1"/>
</dbReference>
<dbReference type="SUPFAM" id="SSF56784">
    <property type="entry name" value="HAD-like"/>
    <property type="match status" value="1"/>
</dbReference>
<dbReference type="Proteomes" id="UP001652680">
    <property type="component" value="Unassembled WGS sequence"/>
</dbReference>
<dbReference type="InterPro" id="IPR044924">
    <property type="entry name" value="HAD-SF_hydro_IA_REG-2-like_cap"/>
</dbReference>
<reference evidence="2" key="1">
    <citation type="journal article" date="2021" name="Elife">
        <title>Highly contiguous assemblies of 101 drosophilid genomes.</title>
        <authorList>
            <person name="Kim B.Y."/>
            <person name="Wang J.R."/>
            <person name="Miller D.E."/>
            <person name="Barmina O."/>
            <person name="Delaney E."/>
            <person name="Thompson A."/>
            <person name="Comeault A.A."/>
            <person name="Peede D."/>
            <person name="D'Agostino E.R."/>
            <person name="Pelaez J."/>
            <person name="Aguilar J.M."/>
            <person name="Haji D."/>
            <person name="Matsunaga T."/>
            <person name="Armstrong E.E."/>
            <person name="Zych M."/>
            <person name="Ogawa Y."/>
            <person name="Stamenkovic-Radak M."/>
            <person name="Jelic M."/>
            <person name="Veselinovic M.S."/>
            <person name="Tanaskovic M."/>
            <person name="Eric P."/>
            <person name="Gao J.J."/>
            <person name="Katoh T.K."/>
            <person name="Toda M.J."/>
            <person name="Watabe H."/>
            <person name="Watada M."/>
            <person name="Davis J.S."/>
            <person name="Moyle L.C."/>
            <person name="Manoli G."/>
            <person name="Bertolini E."/>
            <person name="Kostal V."/>
            <person name="Hawley R.S."/>
            <person name="Takahashi A."/>
            <person name="Jones C.D."/>
            <person name="Price D.K."/>
            <person name="Whiteman N."/>
            <person name="Kopp A."/>
            <person name="Matute D.R."/>
            <person name="Petrov D.A."/>
        </authorList>
    </citation>
    <scope>NUCLEOTIDE SEQUENCE [LARGE SCALE GENOMIC DNA]</scope>
</reference>
<reference evidence="1" key="3">
    <citation type="submission" date="2025-05" db="UniProtKB">
        <authorList>
            <consortium name="EnsemblMetazoa"/>
        </authorList>
    </citation>
    <scope>IDENTIFICATION</scope>
</reference>
<dbReference type="GeneID" id="108045366"/>
<dbReference type="InterPro" id="IPR051828">
    <property type="entry name" value="HAD-like_hydrolase_domain"/>
</dbReference>
<dbReference type="OrthoDB" id="444127at2759"/>
<dbReference type="SFLD" id="SFLDG01129">
    <property type="entry name" value="C1.5:_HAD__Beta-PGM__Phosphata"/>
    <property type="match status" value="1"/>
</dbReference>
<dbReference type="Pfam" id="PF00702">
    <property type="entry name" value="Hydrolase"/>
    <property type="match status" value="1"/>
</dbReference>